<dbReference type="InterPro" id="IPR020476">
    <property type="entry name" value="Nudix_hydrolase"/>
</dbReference>
<sequence length="152" mass="16600">MSNYIGWIRSQVGNSLIQLNFAAACVVTDGKVLLQRRGDDGAWGFPGGAIELGESAAEAAVRETEEETGLQVCVDTLLGVYTKYRHAYPNGDAVQPITVFFRCSVVGGQLDVKDAETLELQYFPLSQVPPLTNSQHQDALSDLRLGRHSVFR</sequence>
<evidence type="ECO:0000256" key="3">
    <source>
        <dbReference type="ARBA" id="ARBA00022801"/>
    </source>
</evidence>
<dbReference type="PROSITE" id="PS00893">
    <property type="entry name" value="NUDIX_BOX"/>
    <property type="match status" value="1"/>
</dbReference>
<dbReference type="InterPro" id="IPR015797">
    <property type="entry name" value="NUDIX_hydrolase-like_dom_sf"/>
</dbReference>
<gene>
    <name evidence="6" type="ORF">NRK68_34100</name>
</gene>
<reference evidence="6" key="1">
    <citation type="submission" date="2022-08" db="EMBL/GenBank/DDBJ databases">
        <authorList>
            <person name="Tian L."/>
        </authorList>
    </citation>
    <scope>NUCLEOTIDE SEQUENCE</scope>
    <source>
        <strain evidence="6">CM253</strain>
        <plasmid evidence="6">unnamed1</plasmid>
    </source>
</reference>
<dbReference type="PANTHER" id="PTHR43046:SF2">
    <property type="entry name" value="8-OXO-DGTP DIPHOSPHATASE-RELATED"/>
    <property type="match status" value="1"/>
</dbReference>
<dbReference type="PROSITE" id="PS51462">
    <property type="entry name" value="NUDIX"/>
    <property type="match status" value="1"/>
</dbReference>
<protein>
    <submittedName>
        <fullName evidence="6">NUDIX domain-containing protein</fullName>
    </submittedName>
</protein>
<dbReference type="CDD" id="cd04677">
    <property type="entry name" value="NUDIX_Hydrolase"/>
    <property type="match status" value="1"/>
</dbReference>
<organism evidence="6 7">
    <name type="scientific">Streptomyces yangpuensis</name>
    <dbReference type="NCBI Taxonomy" id="1648182"/>
    <lineage>
        <taxon>Bacteria</taxon>
        <taxon>Bacillati</taxon>
        <taxon>Actinomycetota</taxon>
        <taxon>Actinomycetes</taxon>
        <taxon>Kitasatosporales</taxon>
        <taxon>Streptomycetaceae</taxon>
        <taxon>Streptomyces</taxon>
    </lineage>
</organism>
<dbReference type="Gene3D" id="3.90.79.10">
    <property type="entry name" value="Nucleoside Triphosphate Pyrophosphohydrolase"/>
    <property type="match status" value="1"/>
</dbReference>
<dbReference type="SUPFAM" id="SSF55811">
    <property type="entry name" value="Nudix"/>
    <property type="match status" value="1"/>
</dbReference>
<dbReference type="RefSeq" id="WP_257858056.1">
    <property type="nucleotide sequence ID" value="NZ_CP102515.1"/>
</dbReference>
<keyword evidence="3 4" id="KW-0378">Hydrolase</keyword>
<dbReference type="InterPro" id="IPR000086">
    <property type="entry name" value="NUDIX_hydrolase_dom"/>
</dbReference>
<comment type="similarity">
    <text evidence="2 4">Belongs to the Nudix hydrolase family.</text>
</comment>
<dbReference type="Proteomes" id="UP001057738">
    <property type="component" value="Plasmid unnamed1"/>
</dbReference>
<dbReference type="EMBL" id="CP102515">
    <property type="protein sequence ID" value="UUY52314.1"/>
    <property type="molecule type" value="Genomic_DNA"/>
</dbReference>
<evidence type="ECO:0000256" key="4">
    <source>
        <dbReference type="RuleBase" id="RU003476"/>
    </source>
</evidence>
<evidence type="ECO:0000313" key="6">
    <source>
        <dbReference type="EMBL" id="UUY52314.1"/>
    </source>
</evidence>
<keyword evidence="7" id="KW-1185">Reference proteome</keyword>
<dbReference type="InterPro" id="IPR020084">
    <property type="entry name" value="NUDIX_hydrolase_CS"/>
</dbReference>
<keyword evidence="6" id="KW-0614">Plasmid</keyword>
<dbReference type="PANTHER" id="PTHR43046">
    <property type="entry name" value="GDP-MANNOSE MANNOSYL HYDROLASE"/>
    <property type="match status" value="1"/>
</dbReference>
<dbReference type="PRINTS" id="PR00502">
    <property type="entry name" value="NUDIXFAMILY"/>
</dbReference>
<accession>A0ABY5Q7V9</accession>
<dbReference type="GeneID" id="95578571"/>
<comment type="cofactor">
    <cofactor evidence="1">
        <name>Mg(2+)</name>
        <dbReference type="ChEBI" id="CHEBI:18420"/>
    </cofactor>
</comment>
<name>A0ABY5Q7V9_9ACTN</name>
<feature type="domain" description="Nudix hydrolase" evidence="5">
    <location>
        <begin position="16"/>
        <end position="145"/>
    </location>
</feature>
<proteinExistence type="inferred from homology"/>
<evidence type="ECO:0000256" key="2">
    <source>
        <dbReference type="ARBA" id="ARBA00005582"/>
    </source>
</evidence>
<evidence type="ECO:0000259" key="5">
    <source>
        <dbReference type="PROSITE" id="PS51462"/>
    </source>
</evidence>
<evidence type="ECO:0000256" key="1">
    <source>
        <dbReference type="ARBA" id="ARBA00001946"/>
    </source>
</evidence>
<dbReference type="Pfam" id="PF00293">
    <property type="entry name" value="NUDIX"/>
    <property type="match status" value="1"/>
</dbReference>
<evidence type="ECO:0000313" key="7">
    <source>
        <dbReference type="Proteomes" id="UP001057738"/>
    </source>
</evidence>
<geneLocation type="plasmid" evidence="6 7">
    <name>unnamed1</name>
</geneLocation>